<dbReference type="GeneID" id="30983686"/>
<accession>A0A1E4SMV6</accession>
<dbReference type="RefSeq" id="XP_020065940.1">
    <property type="nucleotide sequence ID" value="XM_020209550.1"/>
</dbReference>
<dbReference type="InterPro" id="IPR000467">
    <property type="entry name" value="G_patch_dom"/>
</dbReference>
<dbReference type="AlphaFoldDB" id="A0A1E4SMV6"/>
<organism evidence="3 4">
    <name type="scientific">Suhomyces tanzawaensis NRRL Y-17324</name>
    <dbReference type="NCBI Taxonomy" id="984487"/>
    <lineage>
        <taxon>Eukaryota</taxon>
        <taxon>Fungi</taxon>
        <taxon>Dikarya</taxon>
        <taxon>Ascomycota</taxon>
        <taxon>Saccharomycotina</taxon>
        <taxon>Pichiomycetes</taxon>
        <taxon>Debaryomycetaceae</taxon>
        <taxon>Suhomyces</taxon>
    </lineage>
</organism>
<evidence type="ECO:0000313" key="3">
    <source>
        <dbReference type="EMBL" id="ODV80818.1"/>
    </source>
</evidence>
<dbReference type="PROSITE" id="PS50174">
    <property type="entry name" value="G_PATCH"/>
    <property type="match status" value="1"/>
</dbReference>
<dbReference type="Proteomes" id="UP000094285">
    <property type="component" value="Unassembled WGS sequence"/>
</dbReference>
<feature type="compositionally biased region" description="Polar residues" evidence="1">
    <location>
        <begin position="61"/>
        <end position="76"/>
    </location>
</feature>
<dbReference type="STRING" id="984487.A0A1E4SMV6"/>
<evidence type="ECO:0000259" key="2">
    <source>
        <dbReference type="PROSITE" id="PS50174"/>
    </source>
</evidence>
<gene>
    <name evidence="3" type="ORF">CANTADRAFT_4819</name>
</gene>
<dbReference type="EMBL" id="KV453910">
    <property type="protein sequence ID" value="ODV80818.1"/>
    <property type="molecule type" value="Genomic_DNA"/>
</dbReference>
<protein>
    <recommendedName>
        <fullName evidence="2">G-patch domain-containing protein</fullName>
    </recommendedName>
</protein>
<dbReference type="Pfam" id="PF01585">
    <property type="entry name" value="G-patch"/>
    <property type="match status" value="1"/>
</dbReference>
<sequence>MAYGGGLAFTKGAGSSKDDASAGSPPSTVKNGGSMRMAAFHDEYEDELDEEEDNAEEEVTQRTSMSQPSWLNPSQSSNIQKYGIGAKLMMKMGYQEGKGLGVKNEGIVQPIETKLLPKGLGVGAFSTHEQEVKLDVDSSDDEDKAPKVSLFEIIEELQGKGIDVPLKYKILSDEKDRRDDEELRKAFAKLTRISQEWTEADTLEQFLNYQLEAGTKTAEKNKRDLESAERVLSLLQSKAVSQMLEIDDATESIEATTTILTSLVSEPYRDFTSIKSVFASIVGSCLPKLFQGDIESTSNENSLLITTLSSWSFLYRELTITTDNSMDPFDSVVYCALSEKMQQFLASKEPDEEHLIDNLNLLQTWLHAPIFVNPEVAIQVKFTREVISPYFTTQIEKWYPDKRYAFSPTFIIDFILLLCPENAIEFQEVLQLILQKYLRFVDIGSDKSLWRVTDTEMVRSELGTLMEVWSKVFDQYLGPEKFYNIKDVLTSSLLEFLNSWTIGEEKDLQRVLQIGASGIMGQNDFEIILQFQVFNPWVSTLGTKCKENKIQVQEYFRRWFDLWSKSHWKQHPLVLWYFNTALDHIETSAPMILPTLMGSSAPTTNEIRKFIDREVTEAASTINVNGIPSYKLVTSFKDVVSAYCTSHGFLFSSTNEFHPTLGHPLHRIQLASFKAWAFIHEDVLWICRSYDGDYTPISLEQLE</sequence>
<dbReference type="GO" id="GO:0071008">
    <property type="term" value="C:U2-type post-mRNA release spliceosomal complex"/>
    <property type="evidence" value="ECO:0007669"/>
    <property type="project" value="TreeGrafter"/>
</dbReference>
<evidence type="ECO:0000313" key="4">
    <source>
        <dbReference type="Proteomes" id="UP000094285"/>
    </source>
</evidence>
<dbReference type="SMART" id="SM00443">
    <property type="entry name" value="G_patch"/>
    <property type="match status" value="1"/>
</dbReference>
<dbReference type="OrthoDB" id="4822at2759"/>
<reference evidence="4" key="1">
    <citation type="submission" date="2016-05" db="EMBL/GenBank/DDBJ databases">
        <title>Comparative genomics of biotechnologically important yeasts.</title>
        <authorList>
            <consortium name="DOE Joint Genome Institute"/>
            <person name="Riley R."/>
            <person name="Haridas S."/>
            <person name="Wolfe K.H."/>
            <person name="Lopes M.R."/>
            <person name="Hittinger C.T."/>
            <person name="Goker M."/>
            <person name="Salamov A."/>
            <person name="Wisecaver J."/>
            <person name="Long T.M."/>
            <person name="Aerts A.L."/>
            <person name="Barry K."/>
            <person name="Choi C."/>
            <person name="Clum A."/>
            <person name="Coughlan A.Y."/>
            <person name="Deshpande S."/>
            <person name="Douglass A.P."/>
            <person name="Hanson S.J."/>
            <person name="Klenk H.-P."/>
            <person name="Labutti K."/>
            <person name="Lapidus A."/>
            <person name="Lindquist E."/>
            <person name="Lipzen A."/>
            <person name="Meier-Kolthoff J.P."/>
            <person name="Ohm R.A."/>
            <person name="Otillar R.P."/>
            <person name="Pangilinan J."/>
            <person name="Peng Y."/>
            <person name="Rokas A."/>
            <person name="Rosa C.A."/>
            <person name="Scheuner C."/>
            <person name="Sibirny A.A."/>
            <person name="Slot J.C."/>
            <person name="Stielow J.B."/>
            <person name="Sun H."/>
            <person name="Kurtzman C.P."/>
            <person name="Blackwell M."/>
            <person name="Grigoriev I.V."/>
            <person name="Jeffries T.W."/>
        </authorList>
    </citation>
    <scope>NUCLEOTIDE SEQUENCE [LARGE SCALE GENOMIC DNA]</scope>
    <source>
        <strain evidence="4">NRRL Y-17324</strain>
    </source>
</reference>
<feature type="compositionally biased region" description="Acidic residues" evidence="1">
    <location>
        <begin position="43"/>
        <end position="58"/>
    </location>
</feature>
<feature type="compositionally biased region" description="Low complexity" evidence="1">
    <location>
        <begin position="11"/>
        <end position="27"/>
    </location>
</feature>
<dbReference type="InterPro" id="IPR045211">
    <property type="entry name" value="TFP11/STIP/Ntr1"/>
</dbReference>
<name>A0A1E4SMV6_9ASCO</name>
<feature type="region of interest" description="Disordered" evidence="1">
    <location>
        <begin position="1"/>
        <end position="76"/>
    </location>
</feature>
<keyword evidence="4" id="KW-1185">Reference proteome</keyword>
<proteinExistence type="predicted"/>
<dbReference type="GO" id="GO:0003676">
    <property type="term" value="F:nucleic acid binding"/>
    <property type="evidence" value="ECO:0007669"/>
    <property type="project" value="InterPro"/>
</dbReference>
<dbReference type="GO" id="GO:0000390">
    <property type="term" value="P:spliceosomal complex disassembly"/>
    <property type="evidence" value="ECO:0007669"/>
    <property type="project" value="InterPro"/>
</dbReference>
<evidence type="ECO:0000256" key="1">
    <source>
        <dbReference type="SAM" id="MobiDB-lite"/>
    </source>
</evidence>
<dbReference type="PANTHER" id="PTHR23329">
    <property type="entry name" value="TUFTELIN-INTERACTING PROTEIN 11-RELATED"/>
    <property type="match status" value="1"/>
</dbReference>
<dbReference type="PANTHER" id="PTHR23329:SF1">
    <property type="entry name" value="TUFTELIN-INTERACTING PROTEIN 11"/>
    <property type="match status" value="1"/>
</dbReference>
<feature type="domain" description="G-patch" evidence="2">
    <location>
        <begin position="81"/>
        <end position="127"/>
    </location>
</feature>